<dbReference type="AlphaFoldDB" id="A0A261SMK3"/>
<evidence type="ECO:0000259" key="4">
    <source>
        <dbReference type="PROSITE" id="PS50949"/>
    </source>
</evidence>
<keyword evidence="3" id="KW-0804">Transcription</keyword>
<accession>A0A261SMK3</accession>
<keyword evidence="2" id="KW-0238">DNA-binding</keyword>
<dbReference type="InterPro" id="IPR008920">
    <property type="entry name" value="TF_FadR/GntR_C"/>
</dbReference>
<dbReference type="Gene3D" id="1.20.120.530">
    <property type="entry name" value="GntR ligand-binding domain-like"/>
    <property type="match status" value="1"/>
</dbReference>
<comment type="caution">
    <text evidence="5">The sequence shown here is derived from an EMBL/GenBank/DDBJ whole genome shotgun (WGS) entry which is preliminary data.</text>
</comment>
<dbReference type="InterPro" id="IPR036390">
    <property type="entry name" value="WH_DNA-bd_sf"/>
</dbReference>
<keyword evidence="6" id="KW-1185">Reference proteome</keyword>
<organism evidence="5 6">
    <name type="scientific">Bordetella genomosp. 10</name>
    <dbReference type="NCBI Taxonomy" id="1416804"/>
    <lineage>
        <taxon>Bacteria</taxon>
        <taxon>Pseudomonadati</taxon>
        <taxon>Pseudomonadota</taxon>
        <taxon>Betaproteobacteria</taxon>
        <taxon>Burkholderiales</taxon>
        <taxon>Alcaligenaceae</taxon>
        <taxon>Bordetella</taxon>
    </lineage>
</organism>
<proteinExistence type="predicted"/>
<dbReference type="SUPFAM" id="SSF48008">
    <property type="entry name" value="GntR ligand-binding domain-like"/>
    <property type="match status" value="1"/>
</dbReference>
<dbReference type="Gene3D" id="1.10.10.10">
    <property type="entry name" value="Winged helix-like DNA-binding domain superfamily/Winged helix DNA-binding domain"/>
    <property type="match status" value="1"/>
</dbReference>
<protein>
    <recommendedName>
        <fullName evidence="4">HTH gntR-type domain-containing protein</fullName>
    </recommendedName>
</protein>
<evidence type="ECO:0000256" key="2">
    <source>
        <dbReference type="ARBA" id="ARBA00023125"/>
    </source>
</evidence>
<dbReference type="SMART" id="SM00895">
    <property type="entry name" value="FCD"/>
    <property type="match status" value="1"/>
</dbReference>
<dbReference type="PROSITE" id="PS50949">
    <property type="entry name" value="HTH_GNTR"/>
    <property type="match status" value="1"/>
</dbReference>
<dbReference type="Pfam" id="PF00392">
    <property type="entry name" value="GntR"/>
    <property type="match status" value="1"/>
</dbReference>
<sequence length="246" mass="26838">MAISPLSDFAYKQVLAMVEGMQPDQRLPSEEDLSRRLGVSRPVLRQALARLRTEGWVHARRGAGNFVGKPPALQSATFGPLHSIPDMRSFLEFRCLLEAESAACAARCGDPRLQDEISRRRRLMESALAHGQPGIEEDIAFHAAIAAASGNRFFSMTMNALAEQTRVSIKLIRELSPQPMVRRAVDVRNEHRAIDDAIRAGDPDAAREAMLNHLRGGLMRLFGSEARAAEGGHPHAHGDAPAPGGL</sequence>
<dbReference type="OrthoDB" id="5450856at2"/>
<keyword evidence="1" id="KW-0805">Transcription regulation</keyword>
<dbReference type="SUPFAM" id="SSF46785">
    <property type="entry name" value="Winged helix' DNA-binding domain"/>
    <property type="match status" value="1"/>
</dbReference>
<dbReference type="GO" id="GO:0003700">
    <property type="term" value="F:DNA-binding transcription factor activity"/>
    <property type="evidence" value="ECO:0007669"/>
    <property type="project" value="InterPro"/>
</dbReference>
<dbReference type="RefSeq" id="WP_094851639.1">
    <property type="nucleotide sequence ID" value="NZ_NEVM01000001.1"/>
</dbReference>
<dbReference type="CDD" id="cd07377">
    <property type="entry name" value="WHTH_GntR"/>
    <property type="match status" value="1"/>
</dbReference>
<evidence type="ECO:0000313" key="6">
    <source>
        <dbReference type="Proteomes" id="UP000216020"/>
    </source>
</evidence>
<dbReference type="PANTHER" id="PTHR43537:SF5">
    <property type="entry name" value="UXU OPERON TRANSCRIPTIONAL REGULATOR"/>
    <property type="match status" value="1"/>
</dbReference>
<dbReference type="InterPro" id="IPR011711">
    <property type="entry name" value="GntR_C"/>
</dbReference>
<dbReference type="PRINTS" id="PR00035">
    <property type="entry name" value="HTHGNTR"/>
</dbReference>
<evidence type="ECO:0000256" key="3">
    <source>
        <dbReference type="ARBA" id="ARBA00023163"/>
    </source>
</evidence>
<evidence type="ECO:0000313" key="5">
    <source>
        <dbReference type="EMBL" id="OZI37533.1"/>
    </source>
</evidence>
<dbReference type="InterPro" id="IPR036388">
    <property type="entry name" value="WH-like_DNA-bd_sf"/>
</dbReference>
<dbReference type="GO" id="GO:0003677">
    <property type="term" value="F:DNA binding"/>
    <property type="evidence" value="ECO:0007669"/>
    <property type="project" value="UniProtKB-KW"/>
</dbReference>
<dbReference type="Proteomes" id="UP000216020">
    <property type="component" value="Unassembled WGS sequence"/>
</dbReference>
<dbReference type="SMART" id="SM00345">
    <property type="entry name" value="HTH_GNTR"/>
    <property type="match status" value="1"/>
</dbReference>
<reference evidence="6" key="1">
    <citation type="submission" date="2017-05" db="EMBL/GenBank/DDBJ databases">
        <title>Complete and WGS of Bordetella genogroups.</title>
        <authorList>
            <person name="Spilker T."/>
            <person name="Lipuma J."/>
        </authorList>
    </citation>
    <scope>NUCLEOTIDE SEQUENCE [LARGE SCALE GENOMIC DNA]</scope>
    <source>
        <strain evidence="6">AU16122</strain>
    </source>
</reference>
<evidence type="ECO:0000256" key="1">
    <source>
        <dbReference type="ARBA" id="ARBA00023015"/>
    </source>
</evidence>
<dbReference type="PANTHER" id="PTHR43537">
    <property type="entry name" value="TRANSCRIPTIONAL REGULATOR, GNTR FAMILY"/>
    <property type="match status" value="1"/>
</dbReference>
<dbReference type="EMBL" id="NEVM01000001">
    <property type="protein sequence ID" value="OZI37533.1"/>
    <property type="molecule type" value="Genomic_DNA"/>
</dbReference>
<dbReference type="Pfam" id="PF07729">
    <property type="entry name" value="FCD"/>
    <property type="match status" value="1"/>
</dbReference>
<feature type="domain" description="HTH gntR-type" evidence="4">
    <location>
        <begin position="3"/>
        <end position="70"/>
    </location>
</feature>
<name>A0A261SMK3_9BORD</name>
<dbReference type="InterPro" id="IPR000524">
    <property type="entry name" value="Tscrpt_reg_HTH_GntR"/>
</dbReference>
<gene>
    <name evidence="5" type="ORF">CAL29_03755</name>
</gene>